<reference evidence="2 3" key="1">
    <citation type="submission" date="2022-08" db="EMBL/GenBank/DDBJ databases">
        <authorList>
            <person name="Zeman M."/>
            <person name="Kubasova T."/>
        </authorList>
    </citation>
    <scope>NUCLEOTIDE SEQUENCE [LARGE SCALE GENOMIC DNA]</scope>
    <source>
        <strain evidence="2 3">ET62</strain>
    </source>
</reference>
<dbReference type="EMBL" id="JANRHJ010000002">
    <property type="protein sequence ID" value="MCR8872841.1"/>
    <property type="molecule type" value="Genomic_DNA"/>
</dbReference>
<dbReference type="InterPro" id="IPR025112">
    <property type="entry name" value="PCMD"/>
</dbReference>
<evidence type="ECO:0000259" key="1">
    <source>
        <dbReference type="Pfam" id="PF13201"/>
    </source>
</evidence>
<proteinExistence type="predicted"/>
<protein>
    <submittedName>
        <fullName evidence="2">PCMD domain-containing protein</fullName>
    </submittedName>
</protein>
<dbReference type="RefSeq" id="WP_258335276.1">
    <property type="nucleotide sequence ID" value="NZ_JANRHJ010000002.1"/>
</dbReference>
<dbReference type="Proteomes" id="UP001204579">
    <property type="component" value="Unassembled WGS sequence"/>
</dbReference>
<dbReference type="Gene3D" id="2.60.120.890">
    <property type="entry name" value="BT2081, beta-jelly-roll domain"/>
    <property type="match status" value="1"/>
</dbReference>
<dbReference type="PROSITE" id="PS51257">
    <property type="entry name" value="PROKAR_LIPOPROTEIN"/>
    <property type="match status" value="1"/>
</dbReference>
<feature type="domain" description="Putative carbohydrate metabolism" evidence="1">
    <location>
        <begin position="348"/>
        <end position="576"/>
    </location>
</feature>
<organism evidence="2 3">
    <name type="scientific">Phocaeicola barnesiae</name>
    <dbReference type="NCBI Taxonomy" id="376804"/>
    <lineage>
        <taxon>Bacteria</taxon>
        <taxon>Pseudomonadati</taxon>
        <taxon>Bacteroidota</taxon>
        <taxon>Bacteroidia</taxon>
        <taxon>Bacteroidales</taxon>
        <taxon>Bacteroidaceae</taxon>
        <taxon>Phocaeicola</taxon>
    </lineage>
</organism>
<dbReference type="Pfam" id="PF13201">
    <property type="entry name" value="PCMD"/>
    <property type="match status" value="1"/>
</dbReference>
<dbReference type="InterPro" id="IPR038653">
    <property type="entry name" value="Put_CMD_sf"/>
</dbReference>
<evidence type="ECO:0000313" key="3">
    <source>
        <dbReference type="Proteomes" id="UP001204579"/>
    </source>
</evidence>
<gene>
    <name evidence="2" type="ORF">NW209_02190</name>
</gene>
<accession>A0AAW5MWM4</accession>
<dbReference type="AlphaFoldDB" id="A0AAW5MWM4"/>
<sequence>MKMKYSFDWMKVGRWVGRQQMIGVLLLLLTVVSCAIENDIPYPIVEGRIKSFSVEGQRAAEGNQNPEAIIDNKARTVTLYVNDSVDISRLKITQLVCNPANATLLVDGSLCDDETKFPSTGFASLDSIPVSSNTRVDFTKPVAFTLHTYQDYVWTVTVKQIIDREILVDGMVDYVIDENSQTVLIWVEKDRDLSNLQVTQLALGGKYGSVYPDPTSITDYSSMLTFYVRYSWEDETSGTKWKVSVFHSEEESSIPTTGELSVNAWSKHAYVSIEETSAEGWTAEYSIKGKDSWTSVSTSMNGGLCEATLKGLSPNMTYTCRMKDKEGNVQATSDFTTESAIALSNGGFEDWYRSDSGIWYAATQAEVTVDSYLWDSSNSGSGAFGFNPTIESLDVKHGGNSSAKLETQYAVIKLAAASLYYGRFNELVGTKGAKIDFGQPITSRPTTLHGWFQYDPKVIDYVGENQPSGTVKKGDVDICSIYIALSKKIYTIDNTDISTFIQYATDDNIIAYGELPIGQCVDTGGQWKEFSIDLKYKTLERPNKMYLIIVVSSSKYGDYFTGAKGSTMYLDDFELIYGEEPVMWN</sequence>
<comment type="caution">
    <text evidence="2">The sequence shown here is derived from an EMBL/GenBank/DDBJ whole genome shotgun (WGS) entry which is preliminary data.</text>
</comment>
<keyword evidence="3" id="KW-1185">Reference proteome</keyword>
<name>A0AAW5MWM4_9BACT</name>
<evidence type="ECO:0000313" key="2">
    <source>
        <dbReference type="EMBL" id="MCR8872841.1"/>
    </source>
</evidence>